<comment type="caution">
    <text evidence="9">The sequence shown here is derived from an EMBL/GenBank/DDBJ whole genome shotgun (WGS) entry which is preliminary data.</text>
</comment>
<dbReference type="EMBL" id="CAUWAG010000003">
    <property type="protein sequence ID" value="CAJ2501256.1"/>
    <property type="molecule type" value="Genomic_DNA"/>
</dbReference>
<dbReference type="InterPro" id="IPR043131">
    <property type="entry name" value="BCAT-like_N"/>
</dbReference>
<name>A0AAI8YDW7_9PEZI</name>
<feature type="compositionally biased region" description="Polar residues" evidence="8">
    <location>
        <begin position="312"/>
        <end position="326"/>
    </location>
</feature>
<keyword evidence="10" id="KW-1185">Reference proteome</keyword>
<dbReference type="InterPro" id="IPR005786">
    <property type="entry name" value="B_amino_transII"/>
</dbReference>
<evidence type="ECO:0000256" key="6">
    <source>
        <dbReference type="ARBA" id="ARBA00022898"/>
    </source>
</evidence>
<dbReference type="CDD" id="cd01557">
    <property type="entry name" value="BCAT_beta_family"/>
    <property type="match status" value="1"/>
</dbReference>
<keyword evidence="6" id="KW-0663">Pyridoxal phosphate</keyword>
<keyword evidence="5" id="KW-0808">Transferase</keyword>
<dbReference type="GO" id="GO:0004084">
    <property type="term" value="F:branched-chain-amino-acid transaminase activity"/>
    <property type="evidence" value="ECO:0007669"/>
    <property type="project" value="InterPro"/>
</dbReference>
<evidence type="ECO:0000256" key="7">
    <source>
        <dbReference type="PIRSR" id="PIRSR006468-1"/>
    </source>
</evidence>
<evidence type="ECO:0000256" key="3">
    <source>
        <dbReference type="ARBA" id="ARBA00009320"/>
    </source>
</evidence>
<dbReference type="PANTHER" id="PTHR42825">
    <property type="entry name" value="AMINO ACID AMINOTRANSFERASE"/>
    <property type="match status" value="1"/>
</dbReference>
<dbReference type="InterPro" id="IPR036038">
    <property type="entry name" value="Aminotransferase-like"/>
</dbReference>
<dbReference type="Pfam" id="PF01063">
    <property type="entry name" value="Aminotran_4"/>
    <property type="match status" value="1"/>
</dbReference>
<gene>
    <name evidence="9" type="ORF">KHLLAP_LOCUS1724</name>
</gene>
<evidence type="ECO:0000313" key="10">
    <source>
        <dbReference type="Proteomes" id="UP001295740"/>
    </source>
</evidence>
<sequence>MAPFPPPPVNTIDWSNVGFRVREVNGHIESHYSVKMGKWSPPQFVTDPFIRIHGMAPALNYGQQAYEGMKAMRTPSGDIQIFRPDRNAVRMQHSAEFISVPPVPTDLFLDAVKAAVSLNAGFVPPHETGAAMYIRPQIYGSSAQLGLNPPEEYMFCVYVMPTGVYHGTHPVNALILEDFDRAAPNGTGSAKIGGNYAPVLRWSDKARNEGYGITLHLDSATHSEVDEFSTSGFIGAVVKGDDVTLVVPDSKNVIQSVTADSILDIGESFGWKVERRSIKYTELPKLSEVMAAGTAAALVPIRSIERRLDPASPQSISSAGGDQSRFSAGKDSEKVTYIADAQEDAGPICLRLLTQLKSIQLGKVKDDFNWCAPVTREDGTKVTGENKATNGNGQTVDQLD</sequence>
<comment type="pathway">
    <text evidence="2">Secondary metabolite biosynthesis.</text>
</comment>
<evidence type="ECO:0000256" key="1">
    <source>
        <dbReference type="ARBA" id="ARBA00001933"/>
    </source>
</evidence>
<feature type="compositionally biased region" description="Polar residues" evidence="8">
    <location>
        <begin position="386"/>
        <end position="400"/>
    </location>
</feature>
<accession>A0AAI8YDW7</accession>
<dbReference type="GO" id="GO:0009081">
    <property type="term" value="P:branched-chain amino acid metabolic process"/>
    <property type="evidence" value="ECO:0007669"/>
    <property type="project" value="InterPro"/>
</dbReference>
<keyword evidence="4" id="KW-0032">Aminotransferase</keyword>
<dbReference type="InterPro" id="IPR001544">
    <property type="entry name" value="Aminotrans_IV"/>
</dbReference>
<dbReference type="FunFam" id="3.20.10.10:FF:000010">
    <property type="entry name" value="Branched-chain amino acid aminotransferase"/>
    <property type="match status" value="1"/>
</dbReference>
<evidence type="ECO:0000256" key="5">
    <source>
        <dbReference type="ARBA" id="ARBA00022679"/>
    </source>
</evidence>
<feature type="modified residue" description="N6-(pyridoxal phosphate)lysine" evidence="7">
    <location>
        <position position="191"/>
    </location>
</feature>
<dbReference type="Gene3D" id="3.30.470.10">
    <property type="match status" value="1"/>
</dbReference>
<evidence type="ECO:0000256" key="2">
    <source>
        <dbReference type="ARBA" id="ARBA00005179"/>
    </source>
</evidence>
<dbReference type="AlphaFoldDB" id="A0AAI8YDW7"/>
<proteinExistence type="inferred from homology"/>
<dbReference type="FunFam" id="3.30.470.10:FF:000004">
    <property type="entry name" value="Branched-chain-amino-acid aminotransferase"/>
    <property type="match status" value="1"/>
</dbReference>
<dbReference type="SUPFAM" id="SSF56752">
    <property type="entry name" value="D-aminoacid aminotransferase-like PLP-dependent enzymes"/>
    <property type="match status" value="1"/>
</dbReference>
<evidence type="ECO:0000313" key="9">
    <source>
        <dbReference type="EMBL" id="CAJ2501256.1"/>
    </source>
</evidence>
<comment type="cofactor">
    <cofactor evidence="1">
        <name>pyridoxal 5'-phosphate</name>
        <dbReference type="ChEBI" id="CHEBI:597326"/>
    </cofactor>
</comment>
<comment type="similarity">
    <text evidence="3">Belongs to the class-IV pyridoxal-phosphate-dependent aminotransferase family.</text>
</comment>
<dbReference type="InterPro" id="IPR043132">
    <property type="entry name" value="BCAT-like_C"/>
</dbReference>
<feature type="region of interest" description="Disordered" evidence="8">
    <location>
        <begin position="380"/>
        <end position="400"/>
    </location>
</feature>
<evidence type="ECO:0000256" key="8">
    <source>
        <dbReference type="SAM" id="MobiDB-lite"/>
    </source>
</evidence>
<dbReference type="PANTHER" id="PTHR42825:SF2">
    <property type="entry name" value="BRANCHED-CHAIN-AMINO-ACID AMINOTRANSFERASE 3, CHLOROPLASTIC-RELATED"/>
    <property type="match status" value="1"/>
</dbReference>
<dbReference type="Gene3D" id="3.20.10.10">
    <property type="entry name" value="D-amino Acid Aminotransferase, subunit A, domain 2"/>
    <property type="match status" value="1"/>
</dbReference>
<evidence type="ECO:0000256" key="4">
    <source>
        <dbReference type="ARBA" id="ARBA00022576"/>
    </source>
</evidence>
<protein>
    <submittedName>
        <fullName evidence="9">Uu.00g041090.m01.CDS01</fullName>
    </submittedName>
</protein>
<dbReference type="PIRSF" id="PIRSF006468">
    <property type="entry name" value="BCAT1"/>
    <property type="match status" value="1"/>
</dbReference>
<reference evidence="9" key="1">
    <citation type="submission" date="2023-10" db="EMBL/GenBank/DDBJ databases">
        <authorList>
            <person name="Hackl T."/>
        </authorList>
    </citation>
    <scope>NUCLEOTIDE SEQUENCE</scope>
</reference>
<feature type="region of interest" description="Disordered" evidence="8">
    <location>
        <begin position="309"/>
        <end position="328"/>
    </location>
</feature>
<dbReference type="InterPro" id="IPR033939">
    <property type="entry name" value="BCAT_family"/>
</dbReference>
<organism evidence="9 10">
    <name type="scientific">Anthostomella pinea</name>
    <dbReference type="NCBI Taxonomy" id="933095"/>
    <lineage>
        <taxon>Eukaryota</taxon>
        <taxon>Fungi</taxon>
        <taxon>Dikarya</taxon>
        <taxon>Ascomycota</taxon>
        <taxon>Pezizomycotina</taxon>
        <taxon>Sordariomycetes</taxon>
        <taxon>Xylariomycetidae</taxon>
        <taxon>Xylariales</taxon>
        <taxon>Xylariaceae</taxon>
        <taxon>Anthostomella</taxon>
    </lineage>
</organism>
<dbReference type="Proteomes" id="UP001295740">
    <property type="component" value="Unassembled WGS sequence"/>
</dbReference>